<dbReference type="InterPro" id="IPR051678">
    <property type="entry name" value="AGP_Transferase"/>
</dbReference>
<feature type="compositionally biased region" description="Basic and acidic residues" evidence="1">
    <location>
        <begin position="41"/>
        <end position="70"/>
    </location>
</feature>
<feature type="domain" description="Aminoglycoside phosphotransferase" evidence="2">
    <location>
        <begin position="151"/>
        <end position="366"/>
    </location>
</feature>
<gene>
    <name evidence="3" type="ORF">G7Y89_g15110</name>
</gene>
<proteinExistence type="predicted"/>
<feature type="region of interest" description="Disordered" evidence="1">
    <location>
        <begin position="266"/>
        <end position="288"/>
    </location>
</feature>
<reference evidence="3 4" key="1">
    <citation type="submission" date="2020-03" db="EMBL/GenBank/DDBJ databases">
        <title>Draft Genome Sequence of Cudoniella acicularis.</title>
        <authorList>
            <person name="Buettner E."/>
            <person name="Kellner H."/>
        </authorList>
    </citation>
    <scope>NUCLEOTIDE SEQUENCE [LARGE SCALE GENOMIC DNA]</scope>
    <source>
        <strain evidence="3 4">DSM 108380</strain>
    </source>
</reference>
<organism evidence="3 4">
    <name type="scientific">Cudoniella acicularis</name>
    <dbReference type="NCBI Taxonomy" id="354080"/>
    <lineage>
        <taxon>Eukaryota</taxon>
        <taxon>Fungi</taxon>
        <taxon>Dikarya</taxon>
        <taxon>Ascomycota</taxon>
        <taxon>Pezizomycotina</taxon>
        <taxon>Leotiomycetes</taxon>
        <taxon>Helotiales</taxon>
        <taxon>Tricladiaceae</taxon>
        <taxon>Cudoniella</taxon>
    </lineage>
</organism>
<keyword evidence="4" id="KW-1185">Reference proteome</keyword>
<dbReference type="SUPFAM" id="SSF56112">
    <property type="entry name" value="Protein kinase-like (PK-like)"/>
    <property type="match status" value="1"/>
</dbReference>
<dbReference type="PANTHER" id="PTHR21310">
    <property type="entry name" value="AMINOGLYCOSIDE PHOSPHOTRANSFERASE-RELATED-RELATED"/>
    <property type="match status" value="1"/>
</dbReference>
<dbReference type="PANTHER" id="PTHR21310:SF56">
    <property type="entry name" value="AMINOGLYCOSIDE PHOSPHOTRANSFERASE DOMAIN-CONTAINING PROTEIN"/>
    <property type="match status" value="1"/>
</dbReference>
<feature type="compositionally biased region" description="Polar residues" evidence="1">
    <location>
        <begin position="1"/>
        <end position="36"/>
    </location>
</feature>
<feature type="region of interest" description="Disordered" evidence="1">
    <location>
        <begin position="1"/>
        <end position="105"/>
    </location>
</feature>
<dbReference type="InterPro" id="IPR011009">
    <property type="entry name" value="Kinase-like_dom_sf"/>
</dbReference>
<feature type="compositionally biased region" description="Acidic residues" evidence="1">
    <location>
        <begin position="76"/>
        <end position="86"/>
    </location>
</feature>
<dbReference type="OrthoDB" id="2968323at2759"/>
<accession>A0A8H4VR55</accession>
<evidence type="ECO:0000256" key="1">
    <source>
        <dbReference type="SAM" id="MobiDB-lite"/>
    </source>
</evidence>
<protein>
    <recommendedName>
        <fullName evidence="2">Aminoglycoside phosphotransferase domain-containing protein</fullName>
    </recommendedName>
</protein>
<feature type="region of interest" description="Disordered" evidence="1">
    <location>
        <begin position="445"/>
        <end position="465"/>
    </location>
</feature>
<dbReference type="EMBL" id="JAAMPI010002208">
    <property type="protein sequence ID" value="KAF4617039.1"/>
    <property type="molecule type" value="Genomic_DNA"/>
</dbReference>
<evidence type="ECO:0000313" key="4">
    <source>
        <dbReference type="Proteomes" id="UP000566819"/>
    </source>
</evidence>
<dbReference type="AlphaFoldDB" id="A0A8H4VR55"/>
<evidence type="ECO:0000259" key="2">
    <source>
        <dbReference type="Pfam" id="PF01636"/>
    </source>
</evidence>
<name>A0A8H4VR55_9HELO</name>
<dbReference type="Proteomes" id="UP000566819">
    <property type="component" value="Unassembled WGS sequence"/>
</dbReference>
<evidence type="ECO:0000313" key="3">
    <source>
        <dbReference type="EMBL" id="KAF4617039.1"/>
    </source>
</evidence>
<sequence>MSTPGSANQVSLDATNDSTSGTLIDLDSPTTVQTPDTAIPDPHESMSTKSEQDHIEDDSKSGDGDKDETGSHATTEDDDEELDNENENGSHHDDNDTNSANDHFSDCGSNSTAMYEHESFETYQLKVAQLCRDLKYGELQKIDRMHGGGYNRVIGLQGSETPAPDLVLRVPRFLDLDQAHEITDQVAVLSYLSQYDFLHVPEVVGYDTTENNALSSIFSLQRRIHGVPIEEVFYDLPLAEKLQITTLVAELLLKMETVRFEQPGRLRANGTLPPKSNETPPSVKDVKIGGFRLDPMEDMPEAERQPLCNLLVNLFSILKKKGPTVEECDKLIEITKEMETAGLMRNTDTENVLWHWDLSASNILIRQTADEKSKTVETKPTKGPSRHAVEIKVENSDPNAPKHTIQVQVEDASGKKCNHKIEVAIEDHTGKKYKHTVQITTDDDAAAAEPESAPSQTPPTSTQGKWTISGIIDWDDVLSVPLVLARKPPSWLWFSELTRTLQWTGNRDTPPERDLTEDELTIKAHYDQIMARKSPIYIDDTYHRGIWLRKLARFAIYGFTSNEDWKKFWAFEKDWAGYYNSLSIHKSD</sequence>
<comment type="caution">
    <text evidence="3">The sequence shown here is derived from an EMBL/GenBank/DDBJ whole genome shotgun (WGS) entry which is preliminary data.</text>
</comment>
<dbReference type="InterPro" id="IPR002575">
    <property type="entry name" value="Aminoglycoside_PTrfase"/>
</dbReference>
<dbReference type="Pfam" id="PF01636">
    <property type="entry name" value="APH"/>
    <property type="match status" value="1"/>
</dbReference>
<feature type="compositionally biased region" description="Low complexity" evidence="1">
    <location>
        <begin position="447"/>
        <end position="463"/>
    </location>
</feature>